<reference evidence="1 2" key="1">
    <citation type="submission" date="2023-01" db="EMBL/GenBank/DDBJ databases">
        <title>Analysis of 21 Apiospora genomes using comparative genomics revels a genus with tremendous synthesis potential of carbohydrate active enzymes and secondary metabolites.</title>
        <authorList>
            <person name="Sorensen T."/>
        </authorList>
    </citation>
    <scope>NUCLEOTIDE SEQUENCE [LARGE SCALE GENOMIC DNA]</scope>
    <source>
        <strain evidence="1 2">CBS 24483</strain>
    </source>
</reference>
<organism evidence="1 2">
    <name type="scientific">Apiospora aurea</name>
    <dbReference type="NCBI Taxonomy" id="335848"/>
    <lineage>
        <taxon>Eukaryota</taxon>
        <taxon>Fungi</taxon>
        <taxon>Dikarya</taxon>
        <taxon>Ascomycota</taxon>
        <taxon>Pezizomycotina</taxon>
        <taxon>Sordariomycetes</taxon>
        <taxon>Xylariomycetidae</taxon>
        <taxon>Amphisphaeriales</taxon>
        <taxon>Apiosporaceae</taxon>
        <taxon>Apiospora</taxon>
    </lineage>
</organism>
<proteinExistence type="predicted"/>
<evidence type="ECO:0000313" key="2">
    <source>
        <dbReference type="Proteomes" id="UP001391051"/>
    </source>
</evidence>
<dbReference type="EMBL" id="JAQQWE010000011">
    <property type="protein sequence ID" value="KAK7936592.1"/>
    <property type="molecule type" value="Genomic_DNA"/>
</dbReference>
<accession>A0ABR1PRQ2</accession>
<dbReference type="GeneID" id="92084314"/>
<comment type="caution">
    <text evidence="1">The sequence shown here is derived from an EMBL/GenBank/DDBJ whole genome shotgun (WGS) entry which is preliminary data.</text>
</comment>
<dbReference type="RefSeq" id="XP_066692341.1">
    <property type="nucleotide sequence ID" value="XM_066851252.1"/>
</dbReference>
<sequence>MSKDSVNRTYDLGGMIPGAPLWAFKVGGSVSWRGDEFDAAMRLVNEHCKPQTLIGRVKMDDQGKLICKTMGGG</sequence>
<keyword evidence="2" id="KW-1185">Reference proteome</keyword>
<dbReference type="Proteomes" id="UP001391051">
    <property type="component" value="Unassembled WGS sequence"/>
</dbReference>
<protein>
    <submittedName>
        <fullName evidence="1">Uncharacterized protein</fullName>
    </submittedName>
</protein>
<gene>
    <name evidence="1" type="ORF">PG986_015030</name>
</gene>
<evidence type="ECO:0000313" key="1">
    <source>
        <dbReference type="EMBL" id="KAK7936592.1"/>
    </source>
</evidence>
<name>A0ABR1PRQ2_9PEZI</name>